<reference evidence="2 3" key="1">
    <citation type="journal article" date="2023" name="PLoS ONE">
        <title>Complete genome assembly of Hawai'i environmental nontuberculous mycobacteria reveals unexpected co-isolation with methylobacteria.</title>
        <authorList>
            <person name="Hendrix J."/>
            <person name="Epperson L.E."/>
            <person name="Tong E.I."/>
            <person name="Chan Y.L."/>
            <person name="Hasan N.A."/>
            <person name="Dawrs S.N."/>
            <person name="Norton G.J."/>
            <person name="Virdi R."/>
            <person name="Crooks J.L."/>
            <person name="Chan E.D."/>
            <person name="Honda J.R."/>
            <person name="Strong M."/>
        </authorList>
    </citation>
    <scope>NUCLEOTIDE SEQUENCE [LARGE SCALE GENOMIC DNA]</scope>
    <source>
        <strain evidence="2 3">NJH_HI01</strain>
    </source>
</reference>
<sequence length="261" mass="27449">MRNIPAQAILDDALDGAFAAFSGRLRRDPDPLACALSDLGGNGAIRDGIALLADAHPGAERKAVASLWSAHLFAALIAPALAAGARLGVAVAAEAIRFAPGTGLPGTLHLAQEAPRPCPLPAQVDRLLAEGVAPVVQALRVETGLSARLLWENAGGHLFWTLRMIARDIPERAGAAAEALQALRWPRDACAALTLMRADAVAGFDAPRRRICCLRHGLPGFSKCEGTCPCSGPARHLWRRARTRRSTLIPRPSDCLGPSPS</sequence>
<accession>A0ABU9ZAF7</accession>
<evidence type="ECO:0000313" key="2">
    <source>
        <dbReference type="EMBL" id="MEN3228160.1"/>
    </source>
</evidence>
<dbReference type="Pfam" id="PF06276">
    <property type="entry name" value="FhuF"/>
    <property type="match status" value="1"/>
</dbReference>
<comment type="caution">
    <text evidence="2">The sequence shown here is derived from an EMBL/GenBank/DDBJ whole genome shotgun (WGS) entry which is preliminary data.</text>
</comment>
<dbReference type="InterPro" id="IPR008090">
    <property type="entry name" value="Fe_iron_reduct"/>
</dbReference>
<gene>
    <name evidence="2" type="primary">fhuF</name>
    <name evidence="2" type="ORF">PUR21_11025</name>
</gene>
<dbReference type="NCBIfam" id="TIGR03951">
    <property type="entry name" value="Fe_III_red_FhuF"/>
    <property type="match status" value="1"/>
</dbReference>
<dbReference type="EMBL" id="JAQYXL010000001">
    <property type="protein sequence ID" value="MEN3228160.1"/>
    <property type="molecule type" value="Genomic_DNA"/>
</dbReference>
<proteinExistence type="predicted"/>
<evidence type="ECO:0000313" key="3">
    <source>
        <dbReference type="Proteomes" id="UP001404845"/>
    </source>
</evidence>
<name>A0ABU9ZAF7_9HYPH</name>
<keyword evidence="3" id="KW-1185">Reference proteome</keyword>
<evidence type="ECO:0000259" key="1">
    <source>
        <dbReference type="Pfam" id="PF06276"/>
    </source>
</evidence>
<dbReference type="Proteomes" id="UP001404845">
    <property type="component" value="Unassembled WGS sequence"/>
</dbReference>
<protein>
    <submittedName>
        <fullName evidence="2">Siderophore-iron reductase FhuF</fullName>
    </submittedName>
</protein>
<dbReference type="RefSeq" id="WP_200671298.1">
    <property type="nucleotide sequence ID" value="NZ_JACWCW010000059.1"/>
</dbReference>
<dbReference type="InterPro" id="IPR022770">
    <property type="entry name" value="IucA/IucC-like_C"/>
</dbReference>
<feature type="domain" description="Aerobactin siderophore biosynthesis IucA/IucC-like C-terminal" evidence="1">
    <location>
        <begin position="66"/>
        <end position="194"/>
    </location>
</feature>
<organism evidence="2 3">
    <name type="scientific">Methylorubrum rhodesianum</name>
    <dbReference type="NCBI Taxonomy" id="29427"/>
    <lineage>
        <taxon>Bacteria</taxon>
        <taxon>Pseudomonadati</taxon>
        <taxon>Pseudomonadota</taxon>
        <taxon>Alphaproteobacteria</taxon>
        <taxon>Hyphomicrobiales</taxon>
        <taxon>Methylobacteriaceae</taxon>
        <taxon>Methylorubrum</taxon>
    </lineage>
</organism>